<accession>A0ABW5N2K5</accession>
<evidence type="ECO:0000256" key="3">
    <source>
        <dbReference type="ARBA" id="ARBA00022884"/>
    </source>
</evidence>
<dbReference type="Pfam" id="PF00829">
    <property type="entry name" value="Ribosomal_L21p"/>
    <property type="match status" value="1"/>
</dbReference>
<feature type="region of interest" description="Disordered" evidence="8">
    <location>
        <begin position="108"/>
        <end position="129"/>
    </location>
</feature>
<comment type="function">
    <text evidence="6 7">This protein binds to 23S rRNA in the presence of protein L20.</text>
</comment>
<keyword evidence="4 6" id="KW-0689">Ribosomal protein</keyword>
<dbReference type="PANTHER" id="PTHR21349">
    <property type="entry name" value="50S RIBOSOMAL PROTEIN L21"/>
    <property type="match status" value="1"/>
</dbReference>
<organism evidence="9 10">
    <name type="scientific">Aquimarina hainanensis</name>
    <dbReference type="NCBI Taxonomy" id="1578017"/>
    <lineage>
        <taxon>Bacteria</taxon>
        <taxon>Pseudomonadati</taxon>
        <taxon>Bacteroidota</taxon>
        <taxon>Flavobacteriia</taxon>
        <taxon>Flavobacteriales</taxon>
        <taxon>Flavobacteriaceae</taxon>
        <taxon>Aquimarina</taxon>
    </lineage>
</organism>
<keyword evidence="2 6" id="KW-0699">rRNA-binding</keyword>
<evidence type="ECO:0000256" key="4">
    <source>
        <dbReference type="ARBA" id="ARBA00022980"/>
    </source>
</evidence>
<keyword evidence="10" id="KW-1185">Reference proteome</keyword>
<evidence type="ECO:0000256" key="7">
    <source>
        <dbReference type="RuleBase" id="RU000562"/>
    </source>
</evidence>
<evidence type="ECO:0000256" key="1">
    <source>
        <dbReference type="ARBA" id="ARBA00008563"/>
    </source>
</evidence>
<protein>
    <recommendedName>
        <fullName evidence="6">Large ribosomal subunit protein bL21</fullName>
    </recommendedName>
</protein>
<dbReference type="Proteomes" id="UP001597459">
    <property type="component" value="Unassembled WGS sequence"/>
</dbReference>
<dbReference type="Gene3D" id="1.10.150.20">
    <property type="entry name" value="5' to 3' exonuclease, C-terminal subdomain"/>
    <property type="match status" value="1"/>
</dbReference>
<dbReference type="InterPro" id="IPR001787">
    <property type="entry name" value="Ribosomal_bL21"/>
</dbReference>
<evidence type="ECO:0000256" key="8">
    <source>
        <dbReference type="SAM" id="MobiDB-lite"/>
    </source>
</evidence>
<evidence type="ECO:0000256" key="2">
    <source>
        <dbReference type="ARBA" id="ARBA00022730"/>
    </source>
</evidence>
<dbReference type="EMBL" id="JBHULX010000001">
    <property type="protein sequence ID" value="MFD2589409.1"/>
    <property type="molecule type" value="Genomic_DNA"/>
</dbReference>
<comment type="caution">
    <text evidence="9">The sequence shown here is derived from an EMBL/GenBank/DDBJ whole genome shotgun (WGS) entry which is preliminary data.</text>
</comment>
<dbReference type="RefSeq" id="WP_176027976.1">
    <property type="nucleotide sequence ID" value="NZ_JBHSJV010000001.1"/>
</dbReference>
<dbReference type="PROSITE" id="PS01169">
    <property type="entry name" value="RIBOSOMAL_L21"/>
    <property type="match status" value="1"/>
</dbReference>
<keyword evidence="3 6" id="KW-0694">RNA-binding</keyword>
<name>A0ABW5N2K5_9FLAO</name>
<feature type="compositionally biased region" description="Low complexity" evidence="8">
    <location>
        <begin position="108"/>
        <end position="119"/>
    </location>
</feature>
<comment type="subunit">
    <text evidence="6">Part of the 50S ribosomal subunit. Contacts protein L20.</text>
</comment>
<dbReference type="InterPro" id="IPR018258">
    <property type="entry name" value="Ribosomal_bL21_CS"/>
</dbReference>
<dbReference type="PANTHER" id="PTHR21349:SF0">
    <property type="entry name" value="LARGE RIBOSOMAL SUBUNIT PROTEIN BL21M"/>
    <property type="match status" value="1"/>
</dbReference>
<evidence type="ECO:0000256" key="5">
    <source>
        <dbReference type="ARBA" id="ARBA00023274"/>
    </source>
</evidence>
<proteinExistence type="inferred from homology"/>
<dbReference type="GO" id="GO:0005840">
    <property type="term" value="C:ribosome"/>
    <property type="evidence" value="ECO:0007669"/>
    <property type="project" value="UniProtKB-KW"/>
</dbReference>
<reference evidence="10" key="1">
    <citation type="journal article" date="2019" name="Int. J. Syst. Evol. Microbiol.">
        <title>The Global Catalogue of Microorganisms (GCM) 10K type strain sequencing project: providing services to taxonomists for standard genome sequencing and annotation.</title>
        <authorList>
            <consortium name="The Broad Institute Genomics Platform"/>
            <consortium name="The Broad Institute Genome Sequencing Center for Infectious Disease"/>
            <person name="Wu L."/>
            <person name="Ma J."/>
        </authorList>
    </citation>
    <scope>NUCLEOTIDE SEQUENCE [LARGE SCALE GENOMIC DNA]</scope>
    <source>
        <strain evidence="10">KCTC 42423</strain>
    </source>
</reference>
<keyword evidence="5 6" id="KW-0687">Ribonucleoprotein</keyword>
<dbReference type="HAMAP" id="MF_01363">
    <property type="entry name" value="Ribosomal_bL21"/>
    <property type="match status" value="1"/>
</dbReference>
<evidence type="ECO:0000256" key="6">
    <source>
        <dbReference type="HAMAP-Rule" id="MF_01363"/>
    </source>
</evidence>
<evidence type="ECO:0000313" key="10">
    <source>
        <dbReference type="Proteomes" id="UP001597459"/>
    </source>
</evidence>
<dbReference type="NCBIfam" id="TIGR00061">
    <property type="entry name" value="L21"/>
    <property type="match status" value="1"/>
</dbReference>
<gene>
    <name evidence="6 9" type="primary">rplU</name>
    <name evidence="9" type="ORF">ACFSTE_01110</name>
</gene>
<dbReference type="InterPro" id="IPR036164">
    <property type="entry name" value="bL21-like_sf"/>
</dbReference>
<dbReference type="Pfam" id="PF14520">
    <property type="entry name" value="HHH_5"/>
    <property type="match status" value="1"/>
</dbReference>
<comment type="similarity">
    <text evidence="1 6 7">Belongs to the bacterial ribosomal protein bL21 family.</text>
</comment>
<sequence length="211" mass="22691">MYAIVEIAGQQFKVVKDQKVFVHRLPGEEGDKVSFDKVLLTADGDAVSLGAPVIEGAQVGAKITRHLKGDKVIVFKKKRRKGYRVKNGHRQALTEIVIESIATSGAKKAAPKKAATPKKAAPKKAAKGDDLKKIEGIGPKIAELFNNAGIVTFADLAGTEVEKLKEILVAAGSRYASKVPDTWPKQAGLAAEGKWDELKELQDRLDGGIEK</sequence>
<evidence type="ECO:0000313" key="9">
    <source>
        <dbReference type="EMBL" id="MFD2589409.1"/>
    </source>
</evidence>
<dbReference type="InterPro" id="IPR028909">
    <property type="entry name" value="bL21-like"/>
</dbReference>
<dbReference type="SUPFAM" id="SSF141091">
    <property type="entry name" value="L21p-like"/>
    <property type="match status" value="1"/>
</dbReference>